<dbReference type="EMBL" id="JAGHKP010000003">
    <property type="protein sequence ID" value="MBO9154256.1"/>
    <property type="molecule type" value="Genomic_DNA"/>
</dbReference>
<keyword evidence="1" id="KW-1133">Transmembrane helix</keyword>
<keyword evidence="1" id="KW-0812">Transmembrane</keyword>
<dbReference type="PIRSF" id="PIRSF018266">
    <property type="entry name" value="FecR"/>
    <property type="match status" value="1"/>
</dbReference>
<dbReference type="Gene3D" id="3.55.50.30">
    <property type="match status" value="1"/>
</dbReference>
<feature type="domain" description="Protein FecR C-terminal" evidence="3">
    <location>
        <begin position="257"/>
        <end position="325"/>
    </location>
</feature>
<dbReference type="PANTHER" id="PTHR30273:SF2">
    <property type="entry name" value="PROTEIN FECR"/>
    <property type="match status" value="1"/>
</dbReference>
<feature type="domain" description="FecR protein" evidence="2">
    <location>
        <begin position="118"/>
        <end position="213"/>
    </location>
</feature>
<gene>
    <name evidence="4" type="ORF">J7I43_18665</name>
</gene>
<evidence type="ECO:0000259" key="3">
    <source>
        <dbReference type="Pfam" id="PF16344"/>
    </source>
</evidence>
<evidence type="ECO:0000313" key="5">
    <source>
        <dbReference type="Proteomes" id="UP000679126"/>
    </source>
</evidence>
<dbReference type="Proteomes" id="UP000679126">
    <property type="component" value="Unassembled WGS sequence"/>
</dbReference>
<comment type="caution">
    <text evidence="4">The sequence shown here is derived from an EMBL/GenBank/DDBJ whole genome shotgun (WGS) entry which is preliminary data.</text>
</comment>
<name>A0ABS3YHU4_9BACT</name>
<dbReference type="Gene3D" id="2.60.120.1440">
    <property type="match status" value="1"/>
</dbReference>
<keyword evidence="5" id="KW-1185">Reference proteome</keyword>
<accession>A0ABS3YHU4</accession>
<reference evidence="5" key="1">
    <citation type="submission" date="2021-03" db="EMBL/GenBank/DDBJ databases">
        <title>Assistant Professor.</title>
        <authorList>
            <person name="Huq M.A."/>
        </authorList>
    </citation>
    <scope>NUCLEOTIDE SEQUENCE [LARGE SCALE GENOMIC DNA]</scope>
    <source>
        <strain evidence="5">MAH-28</strain>
    </source>
</reference>
<evidence type="ECO:0000256" key="1">
    <source>
        <dbReference type="SAM" id="Phobius"/>
    </source>
</evidence>
<dbReference type="Pfam" id="PF16344">
    <property type="entry name" value="FecR_C"/>
    <property type="match status" value="1"/>
</dbReference>
<dbReference type="Pfam" id="PF04773">
    <property type="entry name" value="FecR"/>
    <property type="match status" value="1"/>
</dbReference>
<dbReference type="InterPro" id="IPR006860">
    <property type="entry name" value="FecR"/>
</dbReference>
<organism evidence="4 5">
    <name type="scientific">Chitinophaga chungangae</name>
    <dbReference type="NCBI Taxonomy" id="2821488"/>
    <lineage>
        <taxon>Bacteria</taxon>
        <taxon>Pseudomonadati</taxon>
        <taxon>Bacteroidota</taxon>
        <taxon>Chitinophagia</taxon>
        <taxon>Chitinophagales</taxon>
        <taxon>Chitinophagaceae</taxon>
        <taxon>Chitinophaga</taxon>
    </lineage>
</organism>
<sequence length="327" mass="36759">METHQIRQYLRQMAAGKLEPEKEDLLLEVLASATEAQLEEIYPASEFADVRPVSVSRRELDKAYHKVTGARRTPLRYLYAWRAACAVLALVVSGFLYRAYRAQQPGAQLVAEAASWNTFSTAEGETKLITLADQSRIYLNGASELKIPATFNAGKREVRLLKGEAFLVVHQDAGKPFVAQMGAVQVNVLGTSFNLRNYPGEQESSVSVQTGKVAMQLEATGEALILAAGRKGIFNKQRNSLAMAVNAGKPGSWTKREFYFDDAPLRDVFRDLQYTYGLRFEVEDKRMLDRPVKATFRQQQPEEIVRILSLMGQFRYTMKDSLVIVHK</sequence>
<keyword evidence="1" id="KW-0472">Membrane</keyword>
<dbReference type="PANTHER" id="PTHR30273">
    <property type="entry name" value="PERIPLASMIC SIGNAL SENSOR AND SIGMA FACTOR ACTIVATOR FECR-RELATED"/>
    <property type="match status" value="1"/>
</dbReference>
<dbReference type="RefSeq" id="WP_209147375.1">
    <property type="nucleotide sequence ID" value="NZ_JAGHKP010000003.1"/>
</dbReference>
<proteinExistence type="predicted"/>
<dbReference type="InterPro" id="IPR012373">
    <property type="entry name" value="Ferrdict_sens_TM"/>
</dbReference>
<evidence type="ECO:0000259" key="2">
    <source>
        <dbReference type="Pfam" id="PF04773"/>
    </source>
</evidence>
<protein>
    <submittedName>
        <fullName evidence="4">FecR domain-containing protein</fullName>
    </submittedName>
</protein>
<evidence type="ECO:0000313" key="4">
    <source>
        <dbReference type="EMBL" id="MBO9154256.1"/>
    </source>
</evidence>
<dbReference type="InterPro" id="IPR032508">
    <property type="entry name" value="FecR_C"/>
</dbReference>
<feature type="transmembrane region" description="Helical" evidence="1">
    <location>
        <begin position="79"/>
        <end position="100"/>
    </location>
</feature>